<evidence type="ECO:0000256" key="5">
    <source>
        <dbReference type="ARBA" id="ARBA00022679"/>
    </source>
</evidence>
<dbReference type="EMBL" id="CP026100">
    <property type="protein sequence ID" value="AYV47551.1"/>
    <property type="molecule type" value="Genomic_DNA"/>
</dbReference>
<gene>
    <name evidence="15" type="ORF">C1707_15510</name>
    <name evidence="16" type="ORF">CFHF_06510</name>
</gene>
<feature type="transmembrane region" description="Helical" evidence="13">
    <location>
        <begin position="37"/>
        <end position="57"/>
    </location>
</feature>
<dbReference type="InterPro" id="IPR003594">
    <property type="entry name" value="HATPase_dom"/>
</dbReference>
<evidence type="ECO:0000313" key="18">
    <source>
        <dbReference type="Proteomes" id="UP000281192"/>
    </source>
</evidence>
<dbReference type="Proteomes" id="UP000281192">
    <property type="component" value="Chromosome"/>
</dbReference>
<reference evidence="16 17" key="1">
    <citation type="submission" date="2017-12" db="EMBL/GenBank/DDBJ databases">
        <title>The genome sequence of Caulobacter flavus CGMCC1 15093.</title>
        <authorList>
            <person name="Gao J."/>
            <person name="Mao X."/>
            <person name="Sun J."/>
        </authorList>
    </citation>
    <scope>NUCLEOTIDE SEQUENCE [LARGE SCALE GENOMIC DNA]</scope>
    <source>
        <strain evidence="16 17">CGMCC1 15093</strain>
    </source>
</reference>
<dbReference type="GO" id="GO:0000160">
    <property type="term" value="P:phosphorelay signal transduction system"/>
    <property type="evidence" value="ECO:0007669"/>
    <property type="project" value="UniProtKB-KW"/>
</dbReference>
<accession>A0A2N5CX59</accession>
<organism evidence="16 17">
    <name type="scientific">Caulobacter flavus</name>
    <dbReference type="NCBI Taxonomy" id="1679497"/>
    <lineage>
        <taxon>Bacteria</taxon>
        <taxon>Pseudomonadati</taxon>
        <taxon>Pseudomonadota</taxon>
        <taxon>Alphaproteobacteria</taxon>
        <taxon>Caulobacterales</taxon>
        <taxon>Caulobacteraceae</taxon>
        <taxon>Caulobacter</taxon>
    </lineage>
</organism>
<evidence type="ECO:0000256" key="8">
    <source>
        <dbReference type="ARBA" id="ARBA00022777"/>
    </source>
</evidence>
<dbReference type="AlphaFoldDB" id="A0A2N5CX59"/>
<dbReference type="Gene3D" id="3.30.565.10">
    <property type="entry name" value="Histidine kinase-like ATPase, C-terminal domain"/>
    <property type="match status" value="1"/>
</dbReference>
<evidence type="ECO:0000256" key="13">
    <source>
        <dbReference type="SAM" id="Phobius"/>
    </source>
</evidence>
<evidence type="ECO:0000256" key="7">
    <source>
        <dbReference type="ARBA" id="ARBA00022741"/>
    </source>
</evidence>
<dbReference type="PANTHER" id="PTHR41523">
    <property type="entry name" value="TWO-COMPONENT SYSTEM SENSOR PROTEIN"/>
    <property type="match status" value="1"/>
</dbReference>
<dbReference type="EC" id="2.7.13.3" evidence="3"/>
<protein>
    <recommendedName>
        <fullName evidence="3">histidine kinase</fullName>
        <ecNumber evidence="3">2.7.13.3</ecNumber>
    </recommendedName>
</protein>
<dbReference type="Pfam" id="PF02518">
    <property type="entry name" value="HATPase_c"/>
    <property type="match status" value="1"/>
</dbReference>
<evidence type="ECO:0000256" key="2">
    <source>
        <dbReference type="ARBA" id="ARBA00004141"/>
    </source>
</evidence>
<keyword evidence="4" id="KW-0597">Phosphoprotein</keyword>
<keyword evidence="8" id="KW-0418">Kinase</keyword>
<dbReference type="PANTHER" id="PTHR41523:SF8">
    <property type="entry name" value="ETHYLENE RESPONSE SENSOR PROTEIN"/>
    <property type="match status" value="1"/>
</dbReference>
<evidence type="ECO:0000259" key="14">
    <source>
        <dbReference type="PROSITE" id="PS50109"/>
    </source>
</evidence>
<dbReference type="PROSITE" id="PS50109">
    <property type="entry name" value="HIS_KIN"/>
    <property type="match status" value="1"/>
</dbReference>
<evidence type="ECO:0000256" key="9">
    <source>
        <dbReference type="ARBA" id="ARBA00022840"/>
    </source>
</evidence>
<keyword evidence="7" id="KW-0547">Nucleotide-binding</keyword>
<feature type="transmembrane region" description="Helical" evidence="13">
    <location>
        <begin position="63"/>
        <end position="80"/>
    </location>
</feature>
<dbReference type="EMBL" id="PJRQ01000011">
    <property type="protein sequence ID" value="PLR18392.1"/>
    <property type="molecule type" value="Genomic_DNA"/>
</dbReference>
<dbReference type="InterPro" id="IPR038318">
    <property type="entry name" value="KdpD_sf"/>
</dbReference>
<dbReference type="OrthoDB" id="9767435at2"/>
<keyword evidence="18" id="KW-1185">Reference proteome</keyword>
<evidence type="ECO:0000256" key="10">
    <source>
        <dbReference type="ARBA" id="ARBA00022989"/>
    </source>
</evidence>
<evidence type="ECO:0000256" key="4">
    <source>
        <dbReference type="ARBA" id="ARBA00022553"/>
    </source>
</evidence>
<reference evidence="15 18" key="2">
    <citation type="submission" date="2018-01" db="EMBL/GenBank/DDBJ databases">
        <title>Complete genome sequence of Caulobacter flavus RHGG3.</title>
        <authorList>
            <person name="Yang E."/>
        </authorList>
    </citation>
    <scope>NUCLEOTIDE SEQUENCE [LARGE SCALE GENOMIC DNA]</scope>
    <source>
        <strain evidence="15 18">RHGG3</strain>
    </source>
</reference>
<keyword evidence="9" id="KW-0067">ATP-binding</keyword>
<keyword evidence="12 13" id="KW-0472">Membrane</keyword>
<name>A0A2N5CX59_9CAUL</name>
<comment type="subcellular location">
    <subcellularLocation>
        <location evidence="2">Membrane</location>
        <topology evidence="2">Multi-pass membrane protein</topology>
    </subcellularLocation>
</comment>
<dbReference type="KEGG" id="cfh:C1707_15510"/>
<dbReference type="GO" id="GO:0016020">
    <property type="term" value="C:membrane"/>
    <property type="evidence" value="ECO:0007669"/>
    <property type="project" value="UniProtKB-SubCell"/>
</dbReference>
<comment type="catalytic activity">
    <reaction evidence="1">
        <text>ATP + protein L-histidine = ADP + protein N-phospho-L-histidine.</text>
        <dbReference type="EC" id="2.7.13.3"/>
    </reaction>
</comment>
<dbReference type="InterPro" id="IPR036890">
    <property type="entry name" value="HATPase_C_sf"/>
</dbReference>
<dbReference type="SUPFAM" id="SSF55874">
    <property type="entry name" value="ATPase domain of HSP90 chaperone/DNA topoisomerase II/histidine kinase"/>
    <property type="match status" value="1"/>
</dbReference>
<dbReference type="Gene3D" id="1.20.120.620">
    <property type="entry name" value="Backbone structure of the membrane domain of e. Coli histidine kinase receptor kdpd"/>
    <property type="match status" value="1"/>
</dbReference>
<evidence type="ECO:0000256" key="12">
    <source>
        <dbReference type="ARBA" id="ARBA00023136"/>
    </source>
</evidence>
<keyword evidence="5" id="KW-0808">Transferase</keyword>
<dbReference type="Pfam" id="PF07568">
    <property type="entry name" value="HisKA_2"/>
    <property type="match status" value="1"/>
</dbReference>
<dbReference type="GO" id="GO:0005524">
    <property type="term" value="F:ATP binding"/>
    <property type="evidence" value="ECO:0007669"/>
    <property type="project" value="UniProtKB-KW"/>
</dbReference>
<evidence type="ECO:0000256" key="6">
    <source>
        <dbReference type="ARBA" id="ARBA00022692"/>
    </source>
</evidence>
<dbReference type="InterPro" id="IPR005467">
    <property type="entry name" value="His_kinase_dom"/>
</dbReference>
<evidence type="ECO:0000256" key="3">
    <source>
        <dbReference type="ARBA" id="ARBA00012438"/>
    </source>
</evidence>
<dbReference type="GO" id="GO:0004673">
    <property type="term" value="F:protein histidine kinase activity"/>
    <property type="evidence" value="ECO:0007669"/>
    <property type="project" value="UniProtKB-EC"/>
</dbReference>
<keyword evidence="11" id="KW-0902">Two-component regulatory system</keyword>
<feature type="transmembrane region" description="Helical" evidence="13">
    <location>
        <begin position="115"/>
        <end position="135"/>
    </location>
</feature>
<evidence type="ECO:0000313" key="16">
    <source>
        <dbReference type="EMBL" id="PLR18392.1"/>
    </source>
</evidence>
<sequence>MIRLRGWWGWPSRGQVANMQLASAFTWSDPLRKAPVAIRYIIATVTILAFFALRTLVGGWLGGYPFLLFFPAIILISVFLDRGTGVYAVVLSALLAWYFFIPTFNSFAMPQLEDAVPLALYVLVALFVAFVIEALRGTAERLVHTAEKLERTNEINRLLLVDVNHRVKNHLTSVASLLRLSVRQVDEPRARQAIENAVGRINVLGQVYARLHLGERATVVHSRDFIVSLCDDLRASVLGVRPIALRVKAADVALSSLQAVPIGLIINELVENALKYAFPGERNGDICVTFEAVGDDLVLTVHDDGVGYAGASKPGGGTRIIGSLVQQLGGRLDRDTASGTQVCVTLPRAPPEE</sequence>
<keyword evidence="10 13" id="KW-1133">Transmembrane helix</keyword>
<keyword evidence="6 13" id="KW-0812">Transmembrane</keyword>
<dbReference type="Pfam" id="PF13493">
    <property type="entry name" value="DUF4118"/>
    <property type="match status" value="1"/>
</dbReference>
<dbReference type="SMART" id="SM00387">
    <property type="entry name" value="HATPase_c"/>
    <property type="match status" value="1"/>
</dbReference>
<evidence type="ECO:0000313" key="17">
    <source>
        <dbReference type="Proteomes" id="UP000234483"/>
    </source>
</evidence>
<evidence type="ECO:0000256" key="11">
    <source>
        <dbReference type="ARBA" id="ARBA00023012"/>
    </source>
</evidence>
<evidence type="ECO:0000313" key="15">
    <source>
        <dbReference type="EMBL" id="AYV47551.1"/>
    </source>
</evidence>
<feature type="domain" description="Histidine kinase" evidence="14">
    <location>
        <begin position="162"/>
        <end position="350"/>
    </location>
</feature>
<feature type="transmembrane region" description="Helical" evidence="13">
    <location>
        <begin position="87"/>
        <end position="109"/>
    </location>
</feature>
<evidence type="ECO:0000256" key="1">
    <source>
        <dbReference type="ARBA" id="ARBA00000085"/>
    </source>
</evidence>
<dbReference type="Proteomes" id="UP000234483">
    <property type="component" value="Unassembled WGS sequence"/>
</dbReference>
<dbReference type="InterPro" id="IPR011495">
    <property type="entry name" value="Sig_transdc_His_kin_sub2_dim/P"/>
</dbReference>
<dbReference type="InterPro" id="IPR025201">
    <property type="entry name" value="KdpD_TM"/>
</dbReference>
<proteinExistence type="predicted"/>